<evidence type="ECO:0000313" key="3">
    <source>
        <dbReference type="Proteomes" id="UP000738349"/>
    </source>
</evidence>
<protein>
    <submittedName>
        <fullName evidence="2">Zn-dependent exopeptidase</fullName>
    </submittedName>
</protein>
<evidence type="ECO:0000256" key="1">
    <source>
        <dbReference type="ARBA" id="ARBA00022801"/>
    </source>
</evidence>
<comment type="caution">
    <text evidence="2">The sequence shown here is derived from an EMBL/GenBank/DDBJ whole genome shotgun (WGS) entry which is preliminary data.</text>
</comment>
<dbReference type="InterPro" id="IPR010158">
    <property type="entry name" value="Amidase_Cbmase"/>
</dbReference>
<dbReference type="PANTHER" id="PTHR32494">
    <property type="entry name" value="ALLANTOATE DEIMINASE-RELATED"/>
    <property type="match status" value="1"/>
</dbReference>
<dbReference type="PANTHER" id="PTHR32494:SF5">
    <property type="entry name" value="ALLANTOATE AMIDOHYDROLASE"/>
    <property type="match status" value="1"/>
</dbReference>
<keyword evidence="3" id="KW-1185">Reference proteome</keyword>
<dbReference type="OrthoDB" id="4676at2759"/>
<keyword evidence="1" id="KW-0378">Hydrolase</keyword>
<proteinExistence type="predicted"/>
<gene>
    <name evidence="2" type="ORF">EDB81DRAFT_849265</name>
</gene>
<name>A0A9P9I6S5_9HYPO</name>
<dbReference type="EMBL" id="JAGMUV010000048">
    <property type="protein sequence ID" value="KAH7109953.1"/>
    <property type="molecule type" value="Genomic_DNA"/>
</dbReference>
<reference evidence="2" key="1">
    <citation type="journal article" date="2021" name="Nat. Commun.">
        <title>Genetic determinants of endophytism in the Arabidopsis root mycobiome.</title>
        <authorList>
            <person name="Mesny F."/>
            <person name="Miyauchi S."/>
            <person name="Thiergart T."/>
            <person name="Pickel B."/>
            <person name="Atanasova L."/>
            <person name="Karlsson M."/>
            <person name="Huettel B."/>
            <person name="Barry K.W."/>
            <person name="Haridas S."/>
            <person name="Chen C."/>
            <person name="Bauer D."/>
            <person name="Andreopoulos W."/>
            <person name="Pangilinan J."/>
            <person name="LaButti K."/>
            <person name="Riley R."/>
            <person name="Lipzen A."/>
            <person name="Clum A."/>
            <person name="Drula E."/>
            <person name="Henrissat B."/>
            <person name="Kohler A."/>
            <person name="Grigoriev I.V."/>
            <person name="Martin F.M."/>
            <person name="Hacquard S."/>
        </authorList>
    </citation>
    <scope>NUCLEOTIDE SEQUENCE</scope>
    <source>
        <strain evidence="2">MPI-CAGE-AT-0147</strain>
    </source>
</reference>
<dbReference type="Gene3D" id="3.30.70.360">
    <property type="match status" value="1"/>
</dbReference>
<dbReference type="AlphaFoldDB" id="A0A9P9I6S5"/>
<dbReference type="SUPFAM" id="SSF53187">
    <property type="entry name" value="Zn-dependent exopeptidases"/>
    <property type="match status" value="1"/>
</dbReference>
<organism evidence="2 3">
    <name type="scientific">Dactylonectria macrodidyma</name>
    <dbReference type="NCBI Taxonomy" id="307937"/>
    <lineage>
        <taxon>Eukaryota</taxon>
        <taxon>Fungi</taxon>
        <taxon>Dikarya</taxon>
        <taxon>Ascomycota</taxon>
        <taxon>Pezizomycotina</taxon>
        <taxon>Sordariomycetes</taxon>
        <taxon>Hypocreomycetidae</taxon>
        <taxon>Hypocreales</taxon>
        <taxon>Nectriaceae</taxon>
        <taxon>Dactylonectria</taxon>
    </lineage>
</organism>
<evidence type="ECO:0000313" key="2">
    <source>
        <dbReference type="EMBL" id="KAH7109953.1"/>
    </source>
</evidence>
<accession>A0A9P9I6S5</accession>
<dbReference type="Proteomes" id="UP000738349">
    <property type="component" value="Unassembled WGS sequence"/>
</dbReference>
<sequence>MARLSLSDDDKKVRDWFIETTESLSCKTTVDSIGNIFAVRPGRQQGPPILVGSHLDMQPTSGRYDGILGILTGIEMLKVLQEHNVEEGACFPISMMASGVGGDATVKSELERIGYLGETPASYKVIPIAAHFKLYIKQGLILEGAQKKIGVVQGVQANKWFTLTIKGRAYHPLLPFRHETQRSCVN</sequence>
<dbReference type="Gene3D" id="3.40.630.10">
    <property type="entry name" value="Zn peptidases"/>
    <property type="match status" value="1"/>
</dbReference>
<dbReference type="GO" id="GO:0016813">
    <property type="term" value="F:hydrolase activity, acting on carbon-nitrogen (but not peptide) bonds, in linear amidines"/>
    <property type="evidence" value="ECO:0007669"/>
    <property type="project" value="InterPro"/>
</dbReference>